<evidence type="ECO:0000313" key="3">
    <source>
        <dbReference type="Proteomes" id="UP001400965"/>
    </source>
</evidence>
<dbReference type="Pfam" id="PF13307">
    <property type="entry name" value="Helicase_C_2"/>
    <property type="match status" value="1"/>
</dbReference>
<comment type="caution">
    <text evidence="2">The sequence shown here is derived from an EMBL/GenBank/DDBJ whole genome shotgun (WGS) entry which is preliminary data.</text>
</comment>
<proteinExistence type="predicted"/>
<dbReference type="EMBL" id="BAAACP010000002">
    <property type="protein sequence ID" value="GAA0861636.1"/>
    <property type="molecule type" value="Genomic_DNA"/>
</dbReference>
<gene>
    <name evidence="2" type="ORF">GCM10008917_03760</name>
</gene>
<evidence type="ECO:0000313" key="2">
    <source>
        <dbReference type="EMBL" id="GAA0861636.1"/>
    </source>
</evidence>
<reference evidence="3" key="1">
    <citation type="journal article" date="2019" name="Int. J. Syst. Evol. Microbiol.">
        <title>The Global Catalogue of Microorganisms (GCM) 10K type strain sequencing project: providing services to taxonomists for standard genome sequencing and annotation.</title>
        <authorList>
            <consortium name="The Broad Institute Genomics Platform"/>
            <consortium name="The Broad Institute Genome Sequencing Center for Infectious Disease"/>
            <person name="Wu L."/>
            <person name="Ma J."/>
        </authorList>
    </citation>
    <scope>NUCLEOTIDE SEQUENCE [LARGE SCALE GENOMIC DNA]</scope>
    <source>
        <strain evidence="3">JCM 6486</strain>
    </source>
</reference>
<dbReference type="Proteomes" id="UP001400965">
    <property type="component" value="Unassembled WGS sequence"/>
</dbReference>
<dbReference type="Gene3D" id="3.40.50.300">
    <property type="entry name" value="P-loop containing nucleotide triphosphate hydrolases"/>
    <property type="match status" value="1"/>
</dbReference>
<dbReference type="RefSeq" id="WP_346041542.1">
    <property type="nucleotide sequence ID" value="NZ_BAAACP010000002.1"/>
</dbReference>
<keyword evidence="3" id="KW-1185">Reference proteome</keyword>
<evidence type="ECO:0000259" key="1">
    <source>
        <dbReference type="Pfam" id="PF13307"/>
    </source>
</evidence>
<accession>A0ABP3X7H5</accession>
<protein>
    <recommendedName>
        <fullName evidence="1">ATP-dependent helicase C-terminal domain-containing protein</fullName>
    </recommendedName>
</protein>
<dbReference type="InterPro" id="IPR027417">
    <property type="entry name" value="P-loop_NTPase"/>
</dbReference>
<dbReference type="InterPro" id="IPR006555">
    <property type="entry name" value="ATP-dep_Helicase_C"/>
</dbReference>
<feature type="domain" description="ATP-dependent helicase C-terminal" evidence="1">
    <location>
        <begin position="16"/>
        <end position="60"/>
    </location>
</feature>
<organism evidence="2 3">
    <name type="scientific">Paraclostridium tenue</name>
    <dbReference type="NCBI Taxonomy" id="1737"/>
    <lineage>
        <taxon>Bacteria</taxon>
        <taxon>Bacillati</taxon>
        <taxon>Bacillota</taxon>
        <taxon>Clostridia</taxon>
        <taxon>Peptostreptococcales</taxon>
        <taxon>Peptostreptococcaceae</taxon>
        <taxon>Paraclostridium</taxon>
    </lineage>
</organism>
<sequence length="60" mass="7297">MNLTNDKLIGVDRYIIKKYFDSKDHNEFDYEYTYQGMIKVLQTEVRCIRINKYKGIIMLI</sequence>
<name>A0ABP3X7H5_9FIRM</name>